<evidence type="ECO:0000256" key="1">
    <source>
        <dbReference type="SAM" id="MobiDB-lite"/>
    </source>
</evidence>
<sequence>CTLFAFVGLLGLSGADPGRVRRQAGDWGYVPVQPSAQSQYQPGPVQLENSLYGPNSPAIPAPHGRPSYPPPAGLGRSPPP</sequence>
<dbReference type="Proteomes" id="UP000708208">
    <property type="component" value="Unassembled WGS sequence"/>
</dbReference>
<comment type="caution">
    <text evidence="3">The sequence shown here is derived from an EMBL/GenBank/DDBJ whole genome shotgun (WGS) entry which is preliminary data.</text>
</comment>
<gene>
    <name evidence="3" type="ORF">AFUS01_LOCUS38674</name>
</gene>
<evidence type="ECO:0000256" key="2">
    <source>
        <dbReference type="SAM" id="SignalP"/>
    </source>
</evidence>
<evidence type="ECO:0000313" key="3">
    <source>
        <dbReference type="EMBL" id="CAG7828770.1"/>
    </source>
</evidence>
<evidence type="ECO:0000313" key="4">
    <source>
        <dbReference type="Proteomes" id="UP000708208"/>
    </source>
</evidence>
<feature type="compositionally biased region" description="Polar residues" evidence="1">
    <location>
        <begin position="34"/>
        <end position="53"/>
    </location>
</feature>
<accession>A0A8J2LUC8</accession>
<dbReference type="AlphaFoldDB" id="A0A8J2LUC8"/>
<feature type="region of interest" description="Disordered" evidence="1">
    <location>
        <begin position="33"/>
        <end position="80"/>
    </location>
</feature>
<feature type="non-terminal residue" evidence="3">
    <location>
        <position position="1"/>
    </location>
</feature>
<feature type="signal peptide" evidence="2">
    <location>
        <begin position="1"/>
        <end position="15"/>
    </location>
</feature>
<feature type="compositionally biased region" description="Pro residues" evidence="1">
    <location>
        <begin position="67"/>
        <end position="80"/>
    </location>
</feature>
<reference evidence="3" key="1">
    <citation type="submission" date="2021-06" db="EMBL/GenBank/DDBJ databases">
        <authorList>
            <person name="Hodson N. C."/>
            <person name="Mongue J. A."/>
            <person name="Jaron S. K."/>
        </authorList>
    </citation>
    <scope>NUCLEOTIDE SEQUENCE</scope>
</reference>
<dbReference type="EMBL" id="CAJVCH010548750">
    <property type="protein sequence ID" value="CAG7828770.1"/>
    <property type="molecule type" value="Genomic_DNA"/>
</dbReference>
<name>A0A8J2LUC8_9HEXA</name>
<feature type="non-terminal residue" evidence="3">
    <location>
        <position position="80"/>
    </location>
</feature>
<keyword evidence="4" id="KW-1185">Reference proteome</keyword>
<organism evidence="3 4">
    <name type="scientific">Allacma fusca</name>
    <dbReference type="NCBI Taxonomy" id="39272"/>
    <lineage>
        <taxon>Eukaryota</taxon>
        <taxon>Metazoa</taxon>
        <taxon>Ecdysozoa</taxon>
        <taxon>Arthropoda</taxon>
        <taxon>Hexapoda</taxon>
        <taxon>Collembola</taxon>
        <taxon>Symphypleona</taxon>
        <taxon>Sminthuridae</taxon>
        <taxon>Allacma</taxon>
    </lineage>
</organism>
<proteinExistence type="predicted"/>
<feature type="chain" id="PRO_5035286802" evidence="2">
    <location>
        <begin position="16"/>
        <end position="80"/>
    </location>
</feature>
<keyword evidence="2" id="KW-0732">Signal</keyword>
<protein>
    <submittedName>
        <fullName evidence="3">Uncharacterized protein</fullName>
    </submittedName>
</protein>